<reference evidence="8" key="1">
    <citation type="submission" date="2020-01" db="EMBL/GenBank/DDBJ databases">
        <title>'Steroidobacter agaridevorans' sp. nov., agar-degrading bacteria isolated from rhizosphere soils.</title>
        <authorList>
            <person name="Ikenaga M."/>
            <person name="Kataoka M."/>
            <person name="Murouchi A."/>
            <person name="Katsuragi S."/>
            <person name="Sakai M."/>
        </authorList>
    </citation>
    <scope>NUCLEOTIDE SEQUENCE [LARGE SCALE GENOMIC DNA]</scope>
    <source>
        <strain evidence="8">YU21-B</strain>
    </source>
</reference>
<dbReference type="InterPro" id="IPR006016">
    <property type="entry name" value="UspA"/>
</dbReference>
<evidence type="ECO:0000256" key="5">
    <source>
        <dbReference type="PIRNR" id="PIRNR006276"/>
    </source>
</evidence>
<proteinExistence type="inferred from homology"/>
<dbReference type="Proteomes" id="UP000445000">
    <property type="component" value="Unassembled WGS sequence"/>
</dbReference>
<evidence type="ECO:0000313" key="8">
    <source>
        <dbReference type="Proteomes" id="UP000445000"/>
    </source>
</evidence>
<dbReference type="Gene3D" id="3.40.50.620">
    <property type="entry name" value="HUPs"/>
    <property type="match status" value="1"/>
</dbReference>
<dbReference type="RefSeq" id="WP_161814680.1">
    <property type="nucleotide sequence ID" value="NZ_BLJN01000005.1"/>
</dbReference>
<organism evidence="7 8">
    <name type="scientific">Steroidobacter agaridevorans</name>
    <dbReference type="NCBI Taxonomy" id="2695856"/>
    <lineage>
        <taxon>Bacteria</taxon>
        <taxon>Pseudomonadati</taxon>
        <taxon>Pseudomonadota</taxon>
        <taxon>Gammaproteobacteria</taxon>
        <taxon>Steroidobacterales</taxon>
        <taxon>Steroidobacteraceae</taxon>
        <taxon>Steroidobacter</taxon>
    </lineage>
</organism>
<gene>
    <name evidence="7" type="primary">uspA1</name>
    <name evidence="7" type="ORF">GCM10011487_50690</name>
</gene>
<keyword evidence="4 5" id="KW-0963">Cytoplasm</keyword>
<comment type="caution">
    <text evidence="7">The sequence shown here is derived from an EMBL/GenBank/DDBJ whole genome shotgun (WGS) entry which is preliminary data.</text>
</comment>
<evidence type="ECO:0000259" key="6">
    <source>
        <dbReference type="Pfam" id="PF00582"/>
    </source>
</evidence>
<evidence type="ECO:0000256" key="3">
    <source>
        <dbReference type="ARBA" id="ARBA00011738"/>
    </source>
</evidence>
<accession>A0A829YIS9</accession>
<dbReference type="PRINTS" id="PR01438">
    <property type="entry name" value="UNVRSLSTRESS"/>
</dbReference>
<protein>
    <recommendedName>
        <fullName evidence="5">Universal stress protein</fullName>
    </recommendedName>
</protein>
<sequence length="143" mass="15831">MRDYKNILLVVDLSDDSQIIGERAKAIAACYQSEITLLHVVEYVPVEPMGEALLPTVQIEGELVDRAKLRLAELAKKLSLSNSRQLVETGGIKSEIIRSAQRLHSDLIVLGSRERHGLAILLNFTEDTILHAAPCDVLAVRLH</sequence>
<evidence type="ECO:0000256" key="1">
    <source>
        <dbReference type="ARBA" id="ARBA00004496"/>
    </source>
</evidence>
<comment type="similarity">
    <text evidence="2 5">Belongs to the universal stress protein A family.</text>
</comment>
<feature type="domain" description="UspA" evidence="6">
    <location>
        <begin position="4"/>
        <end position="141"/>
    </location>
</feature>
<dbReference type="PANTHER" id="PTHR46268">
    <property type="entry name" value="STRESS RESPONSE PROTEIN NHAX"/>
    <property type="match status" value="1"/>
</dbReference>
<dbReference type="Pfam" id="PF00582">
    <property type="entry name" value="Usp"/>
    <property type="match status" value="1"/>
</dbReference>
<dbReference type="InterPro" id="IPR006015">
    <property type="entry name" value="Universal_stress_UspA"/>
</dbReference>
<comment type="subunit">
    <text evidence="3">Homodimer.</text>
</comment>
<evidence type="ECO:0000256" key="4">
    <source>
        <dbReference type="ARBA" id="ARBA00022490"/>
    </source>
</evidence>
<evidence type="ECO:0000256" key="2">
    <source>
        <dbReference type="ARBA" id="ARBA00008791"/>
    </source>
</evidence>
<dbReference type="EMBL" id="BLJN01000005">
    <property type="protein sequence ID" value="GFE83069.1"/>
    <property type="molecule type" value="Genomic_DNA"/>
</dbReference>
<comment type="subcellular location">
    <subcellularLocation>
        <location evidence="1 5">Cytoplasm</location>
    </subcellularLocation>
</comment>
<dbReference type="AlphaFoldDB" id="A0A829YIS9"/>
<dbReference type="PANTHER" id="PTHR46268:SF23">
    <property type="entry name" value="UNIVERSAL STRESS PROTEIN A-RELATED"/>
    <property type="match status" value="1"/>
</dbReference>
<evidence type="ECO:0000313" key="7">
    <source>
        <dbReference type="EMBL" id="GFE83069.1"/>
    </source>
</evidence>
<dbReference type="InterPro" id="IPR014729">
    <property type="entry name" value="Rossmann-like_a/b/a_fold"/>
</dbReference>
<name>A0A829YIS9_9GAMM</name>
<dbReference type="GO" id="GO:0005737">
    <property type="term" value="C:cytoplasm"/>
    <property type="evidence" value="ECO:0007669"/>
    <property type="project" value="UniProtKB-SubCell"/>
</dbReference>
<keyword evidence="8" id="KW-1185">Reference proteome</keyword>
<dbReference type="PIRSF" id="PIRSF006276">
    <property type="entry name" value="UspA"/>
    <property type="match status" value="1"/>
</dbReference>
<dbReference type="SUPFAM" id="SSF52402">
    <property type="entry name" value="Adenine nucleotide alpha hydrolases-like"/>
    <property type="match status" value="1"/>
</dbReference>